<gene>
    <name evidence="1" type="ORF">EV643_101476</name>
</gene>
<protein>
    <submittedName>
        <fullName evidence="1">Uncharacterized protein</fullName>
    </submittedName>
</protein>
<dbReference type="EMBL" id="SNWQ01000001">
    <property type="protein sequence ID" value="TDO54686.1"/>
    <property type="molecule type" value="Genomic_DNA"/>
</dbReference>
<reference evidence="1 2" key="1">
    <citation type="submission" date="2019-03" db="EMBL/GenBank/DDBJ databases">
        <title>Genomic Encyclopedia of Type Strains, Phase III (KMG-III): the genomes of soil and plant-associated and newly described type strains.</title>
        <authorList>
            <person name="Whitman W."/>
        </authorList>
    </citation>
    <scope>NUCLEOTIDE SEQUENCE [LARGE SCALE GENOMIC DNA]</scope>
    <source>
        <strain evidence="1 2">VKM Ac-2527</strain>
    </source>
</reference>
<name>A0A4R6KPT1_9ACTN</name>
<evidence type="ECO:0000313" key="2">
    <source>
        <dbReference type="Proteomes" id="UP000295388"/>
    </source>
</evidence>
<keyword evidence="2" id="KW-1185">Reference proteome</keyword>
<dbReference type="AlphaFoldDB" id="A0A4R6KPT1"/>
<sequence length="126" mass="13115">MTLSQAREFLREELLAVAAASVPGLDGVVTHDPGPVNPNVLSDGSGPATVCSITVQTGDPKVVDPVGQTAAAAAELTARGWQVEVEPVEAGHHRVAASRDGYDIAVHGWDGEWRLTLAGETPEIPE</sequence>
<accession>A0A4R6KPT1</accession>
<evidence type="ECO:0000313" key="1">
    <source>
        <dbReference type="EMBL" id="TDO54686.1"/>
    </source>
</evidence>
<organism evidence="1 2">
    <name type="scientific">Kribbella caucasensis</name>
    <dbReference type="NCBI Taxonomy" id="2512215"/>
    <lineage>
        <taxon>Bacteria</taxon>
        <taxon>Bacillati</taxon>
        <taxon>Actinomycetota</taxon>
        <taxon>Actinomycetes</taxon>
        <taxon>Propionibacteriales</taxon>
        <taxon>Kribbellaceae</taxon>
        <taxon>Kribbella</taxon>
    </lineage>
</organism>
<dbReference type="RefSeq" id="WP_238165298.1">
    <property type="nucleotide sequence ID" value="NZ_SNWQ01000001.1"/>
</dbReference>
<proteinExistence type="predicted"/>
<comment type="caution">
    <text evidence="1">The sequence shown here is derived from an EMBL/GenBank/DDBJ whole genome shotgun (WGS) entry which is preliminary data.</text>
</comment>
<dbReference type="Proteomes" id="UP000295388">
    <property type="component" value="Unassembled WGS sequence"/>
</dbReference>